<evidence type="ECO:0000256" key="3">
    <source>
        <dbReference type="ARBA" id="ARBA00022729"/>
    </source>
</evidence>
<dbReference type="GO" id="GO:0015276">
    <property type="term" value="F:ligand-gated monoatomic ion channel activity"/>
    <property type="evidence" value="ECO:0007669"/>
    <property type="project" value="InterPro"/>
</dbReference>
<dbReference type="InterPro" id="IPR001320">
    <property type="entry name" value="Iontro_rcpt_C"/>
</dbReference>
<dbReference type="PANTHER" id="PTHR35936">
    <property type="entry name" value="MEMBRANE-BOUND LYTIC MUREIN TRANSGLYCOSYLASE F"/>
    <property type="match status" value="1"/>
</dbReference>
<reference evidence="9" key="2">
    <citation type="submission" date="2017-08" db="EMBL/GenBank/DDBJ databases">
        <authorList>
            <person name="Brisse S."/>
        </authorList>
    </citation>
    <scope>NUCLEOTIDE SEQUENCE [LARGE SCALE GENOMIC DNA]</scope>
    <source>
        <strain evidence="9">06D021</strain>
    </source>
</reference>
<evidence type="ECO:0000259" key="5">
    <source>
        <dbReference type="SMART" id="SM00062"/>
    </source>
</evidence>
<evidence type="ECO:0000256" key="1">
    <source>
        <dbReference type="ARBA" id="ARBA00004196"/>
    </source>
</evidence>
<dbReference type="AlphaFoldDB" id="A0A285AWP5"/>
<evidence type="ECO:0000256" key="4">
    <source>
        <dbReference type="RuleBase" id="RU003744"/>
    </source>
</evidence>
<dbReference type="EMBL" id="FZTC01000010">
    <property type="protein sequence ID" value="SNU33072.1"/>
    <property type="molecule type" value="Genomic_DNA"/>
</dbReference>
<dbReference type="GO" id="GO:0016020">
    <property type="term" value="C:membrane"/>
    <property type="evidence" value="ECO:0007669"/>
    <property type="project" value="InterPro"/>
</dbReference>
<dbReference type="InterPro" id="IPR001638">
    <property type="entry name" value="Solute-binding_3/MltF_N"/>
</dbReference>
<reference evidence="8 10" key="3">
    <citation type="submission" date="2018-06" db="EMBL/GenBank/DDBJ databases">
        <authorList>
            <consortium name="Pathogen Informatics"/>
            <person name="Doyle S."/>
        </authorList>
    </citation>
    <scope>NUCLEOTIDE SEQUENCE [LARGE SCALE GENOMIC DNA]</scope>
    <source>
        <strain evidence="8 10">NCTC9149</strain>
    </source>
</reference>
<dbReference type="SUPFAM" id="SSF53850">
    <property type="entry name" value="Periplasmic binding protein-like II"/>
    <property type="match status" value="1"/>
</dbReference>
<dbReference type="InterPro" id="IPR018313">
    <property type="entry name" value="SBP_3_CS"/>
</dbReference>
<dbReference type="GO" id="GO:0030288">
    <property type="term" value="C:outer membrane-bounded periplasmic space"/>
    <property type="evidence" value="ECO:0007669"/>
    <property type="project" value="UniProtKB-ARBA"/>
</dbReference>
<evidence type="ECO:0000313" key="10">
    <source>
        <dbReference type="Proteomes" id="UP000254571"/>
    </source>
</evidence>
<evidence type="ECO:0000313" key="7">
    <source>
        <dbReference type="EMBL" id="SNU33072.1"/>
    </source>
</evidence>
<gene>
    <name evidence="7" type="primary">artJ</name>
    <name evidence="8" type="synonym">artJ_3</name>
    <name evidence="7" type="ORF">KOSB73_180023</name>
    <name evidence="8" type="ORF">NCTC9149_06337</name>
</gene>
<dbReference type="Gene3D" id="3.40.190.10">
    <property type="entry name" value="Periplasmic binding protein-like II"/>
    <property type="match status" value="2"/>
</dbReference>
<dbReference type="Pfam" id="PF00497">
    <property type="entry name" value="SBP_bac_3"/>
    <property type="match status" value="1"/>
</dbReference>
<sequence length="276" mass="30323">MTFSGLAKGAKSLKFTGGYRPLTVNNDDNQGNKMKKALTVLLLATLATGTASATTLHFGTTTANPPFETVSGKNQPTGFDIDLANALCKQMQVECKFTPQGFDTLIPALRFKKFDAVIAGIEVIPMREKQVAFSHPYRQALSGVVVTAKDAAHTFADLKDKKLGVVKGTLHQRYLRDKQKAVHAVPYDSDESALRALKEGVISGVMGDQETLTKWLQDNPDYAMMDERATDPGYYGKQYAIAVRKDDPELLNNLNAALDVVKASPEFQAMEQKWFK</sequence>
<dbReference type="Proteomes" id="UP000220639">
    <property type="component" value="Unassembled WGS sequence"/>
</dbReference>
<comment type="subcellular location">
    <subcellularLocation>
        <location evidence="1">Cell envelope</location>
    </subcellularLocation>
</comment>
<evidence type="ECO:0000313" key="8">
    <source>
        <dbReference type="EMBL" id="STW09832.1"/>
    </source>
</evidence>
<dbReference type="Proteomes" id="UP000254571">
    <property type="component" value="Unassembled WGS sequence"/>
</dbReference>
<dbReference type="CDD" id="cd13700">
    <property type="entry name" value="PBP2_Arg_STM4351"/>
    <property type="match status" value="1"/>
</dbReference>
<evidence type="ECO:0000313" key="9">
    <source>
        <dbReference type="Proteomes" id="UP000220639"/>
    </source>
</evidence>
<comment type="similarity">
    <text evidence="2 4">Belongs to the bacterial solute-binding protein 3 family.</text>
</comment>
<keyword evidence="3" id="KW-0732">Signal</keyword>
<dbReference type="PANTHER" id="PTHR35936:SF36">
    <property type="entry name" value="ABC TRANSPORTER ARGININE-BINDING PROTEIN 1"/>
    <property type="match status" value="1"/>
</dbReference>
<accession>A0A285AWP5</accession>
<dbReference type="EMBL" id="UGMX01000002">
    <property type="protein sequence ID" value="STW09832.1"/>
    <property type="molecule type" value="Genomic_DNA"/>
</dbReference>
<name>A0A285AWP5_9ENTR</name>
<evidence type="ECO:0000259" key="6">
    <source>
        <dbReference type="SMART" id="SM00079"/>
    </source>
</evidence>
<evidence type="ECO:0000256" key="2">
    <source>
        <dbReference type="ARBA" id="ARBA00010333"/>
    </source>
</evidence>
<dbReference type="SMART" id="SM00079">
    <property type="entry name" value="PBPe"/>
    <property type="match status" value="1"/>
</dbReference>
<dbReference type="PROSITE" id="PS01039">
    <property type="entry name" value="SBP_BACTERIAL_3"/>
    <property type="match status" value="1"/>
</dbReference>
<dbReference type="SMART" id="SM00062">
    <property type="entry name" value="PBPb"/>
    <property type="match status" value="1"/>
</dbReference>
<reference evidence="7" key="1">
    <citation type="submission" date="2017-08" db="EMBL/GenBank/DDBJ databases">
        <authorList>
            <person name="de Groot N.N."/>
        </authorList>
    </citation>
    <scope>NUCLEOTIDE SEQUENCE [LARGE SCALE GENOMIC DNA]</scope>
    <source>
        <strain evidence="7">06D021</strain>
    </source>
</reference>
<organism evidence="7 9">
    <name type="scientific">Klebsiella grimontii</name>
    <dbReference type="NCBI Taxonomy" id="2058152"/>
    <lineage>
        <taxon>Bacteria</taxon>
        <taxon>Pseudomonadati</taxon>
        <taxon>Pseudomonadota</taxon>
        <taxon>Gammaproteobacteria</taxon>
        <taxon>Enterobacterales</taxon>
        <taxon>Enterobacteriaceae</taxon>
        <taxon>Klebsiella/Raoultella group</taxon>
        <taxon>Klebsiella</taxon>
    </lineage>
</organism>
<feature type="domain" description="Solute-binding protein family 3/N-terminal" evidence="5">
    <location>
        <begin position="55"/>
        <end position="276"/>
    </location>
</feature>
<protein>
    <submittedName>
        <fullName evidence="7">Arginine transporter subunit periplasmic-binding component of ABC superfamily</fullName>
    </submittedName>
    <submittedName>
        <fullName evidence="8">Arginine-binding periplasmic protein</fullName>
    </submittedName>
</protein>
<proteinExistence type="inferred from homology"/>
<feature type="domain" description="Ionotropic glutamate receptor C-terminal" evidence="6">
    <location>
        <begin position="57"/>
        <end position="276"/>
    </location>
</feature>